<dbReference type="Gene3D" id="3.40.50.11500">
    <property type="match status" value="1"/>
</dbReference>
<gene>
    <name evidence="6" type="ORF">BEMITA_LOCUS2873</name>
</gene>
<dbReference type="GO" id="GO:0032456">
    <property type="term" value="P:endocytic recycling"/>
    <property type="evidence" value="ECO:0007669"/>
    <property type="project" value="TreeGrafter"/>
</dbReference>
<dbReference type="GO" id="GO:1901981">
    <property type="term" value="F:phosphatidylinositol phosphate binding"/>
    <property type="evidence" value="ECO:0007669"/>
    <property type="project" value="TreeGrafter"/>
</dbReference>
<name>A0A9P0F0P8_BEMTA</name>
<dbReference type="KEGG" id="btab:109044560"/>
<dbReference type="SMART" id="SM00801">
    <property type="entry name" value="dDENN"/>
    <property type="match status" value="1"/>
</dbReference>
<comment type="subcellular location">
    <subcellularLocation>
        <location evidence="1">Cytoplasmic vesicle</location>
        <location evidence="1">Clathrin-coated vesicle</location>
    </subcellularLocation>
</comment>
<feature type="compositionally biased region" description="Polar residues" evidence="4">
    <location>
        <begin position="490"/>
        <end position="511"/>
    </location>
</feature>
<protein>
    <recommendedName>
        <fullName evidence="5">UDENN domain-containing protein</fullName>
    </recommendedName>
</protein>
<dbReference type="Gene3D" id="3.30.450.200">
    <property type="match status" value="1"/>
</dbReference>
<dbReference type="GO" id="GO:0005829">
    <property type="term" value="C:cytosol"/>
    <property type="evidence" value="ECO:0007669"/>
    <property type="project" value="TreeGrafter"/>
</dbReference>
<evidence type="ECO:0000259" key="5">
    <source>
        <dbReference type="PROSITE" id="PS50211"/>
    </source>
</evidence>
<reference evidence="6" key="1">
    <citation type="submission" date="2021-12" db="EMBL/GenBank/DDBJ databases">
        <authorList>
            <person name="King R."/>
        </authorList>
    </citation>
    <scope>NUCLEOTIDE SEQUENCE</scope>
</reference>
<proteinExistence type="predicted"/>
<dbReference type="Gene3D" id="6.10.140.1000">
    <property type="match status" value="1"/>
</dbReference>
<feature type="compositionally biased region" description="Low complexity" evidence="4">
    <location>
        <begin position="676"/>
        <end position="691"/>
    </location>
</feature>
<accession>A0A9P0F0P8</accession>
<feature type="region of interest" description="Disordered" evidence="4">
    <location>
        <begin position="443"/>
        <end position="511"/>
    </location>
</feature>
<dbReference type="Pfam" id="PF03456">
    <property type="entry name" value="uDENN"/>
    <property type="match status" value="1"/>
</dbReference>
<keyword evidence="2" id="KW-0344">Guanine-nucleotide releasing factor</keyword>
<dbReference type="EMBL" id="OU963871">
    <property type="protein sequence ID" value="CAH0383421.1"/>
    <property type="molecule type" value="Genomic_DNA"/>
</dbReference>
<dbReference type="GO" id="GO:0006897">
    <property type="term" value="P:endocytosis"/>
    <property type="evidence" value="ECO:0007669"/>
    <property type="project" value="TreeGrafter"/>
</dbReference>
<organism evidence="6 7">
    <name type="scientific">Bemisia tabaci</name>
    <name type="common">Sweetpotato whitefly</name>
    <name type="synonym">Aleurodes tabaci</name>
    <dbReference type="NCBI Taxonomy" id="7038"/>
    <lineage>
        <taxon>Eukaryota</taxon>
        <taxon>Metazoa</taxon>
        <taxon>Ecdysozoa</taxon>
        <taxon>Arthropoda</taxon>
        <taxon>Hexapoda</taxon>
        <taxon>Insecta</taxon>
        <taxon>Pterygota</taxon>
        <taxon>Neoptera</taxon>
        <taxon>Paraneoptera</taxon>
        <taxon>Hemiptera</taxon>
        <taxon>Sternorrhyncha</taxon>
        <taxon>Aleyrodoidea</taxon>
        <taxon>Aleyrodidae</taxon>
        <taxon>Aleyrodinae</taxon>
        <taxon>Bemisia</taxon>
    </lineage>
</organism>
<dbReference type="Pfam" id="PF02141">
    <property type="entry name" value="DENN"/>
    <property type="match status" value="1"/>
</dbReference>
<evidence type="ECO:0000256" key="2">
    <source>
        <dbReference type="ARBA" id="ARBA00022658"/>
    </source>
</evidence>
<dbReference type="PANTHER" id="PTHR13196">
    <property type="entry name" value="DENN DOMAIN-CONTAINING"/>
    <property type="match status" value="1"/>
</dbReference>
<dbReference type="FunFam" id="3.30.450.200:FF:000003">
    <property type="entry name" value="DENN domain containing 1A"/>
    <property type="match status" value="1"/>
</dbReference>
<dbReference type="PROSITE" id="PS50211">
    <property type="entry name" value="DENN"/>
    <property type="match status" value="1"/>
</dbReference>
<dbReference type="SMART" id="SM00799">
    <property type="entry name" value="DENN"/>
    <property type="match status" value="1"/>
</dbReference>
<evidence type="ECO:0000313" key="7">
    <source>
        <dbReference type="Proteomes" id="UP001152759"/>
    </source>
</evidence>
<dbReference type="InterPro" id="IPR043153">
    <property type="entry name" value="DENN_C"/>
</dbReference>
<dbReference type="FunFam" id="3.40.50.11500:FF:000001">
    <property type="entry name" value="Putative DENN domain-containing protein 1A"/>
    <property type="match status" value="1"/>
</dbReference>
<dbReference type="GO" id="GO:0030136">
    <property type="term" value="C:clathrin-coated vesicle"/>
    <property type="evidence" value="ECO:0007669"/>
    <property type="project" value="UniProtKB-SubCell"/>
</dbReference>
<feature type="compositionally biased region" description="Polar residues" evidence="4">
    <location>
        <begin position="697"/>
        <end position="707"/>
    </location>
</feature>
<dbReference type="GO" id="GO:0005085">
    <property type="term" value="F:guanyl-nucleotide exchange factor activity"/>
    <property type="evidence" value="ECO:0007669"/>
    <property type="project" value="UniProtKB-KW"/>
</dbReference>
<dbReference type="InterPro" id="IPR040032">
    <property type="entry name" value="DENND1A/B/C"/>
</dbReference>
<dbReference type="InterPro" id="IPR001194">
    <property type="entry name" value="cDENN_dom"/>
</dbReference>
<evidence type="ECO:0000256" key="4">
    <source>
        <dbReference type="SAM" id="MobiDB-lite"/>
    </source>
</evidence>
<dbReference type="SMART" id="SM00800">
    <property type="entry name" value="uDENN"/>
    <property type="match status" value="1"/>
</dbReference>
<evidence type="ECO:0000256" key="1">
    <source>
        <dbReference type="ARBA" id="ARBA00004132"/>
    </source>
</evidence>
<keyword evidence="3" id="KW-0968">Cytoplasmic vesicle</keyword>
<dbReference type="InterPro" id="IPR005113">
    <property type="entry name" value="uDENN_dom"/>
</dbReference>
<keyword evidence="7" id="KW-1185">Reference proteome</keyword>
<feature type="domain" description="UDENN" evidence="5">
    <location>
        <begin position="12"/>
        <end position="376"/>
    </location>
</feature>
<dbReference type="PANTHER" id="PTHR13196:SF14">
    <property type="entry name" value="UDENN DOMAIN-CONTAINING PROTEIN"/>
    <property type="match status" value="1"/>
</dbReference>
<dbReference type="AlphaFoldDB" id="A0A9P0F0P8"/>
<sequence length="719" mass="81903">MGSRYRENVRNVFECFCEIVCPKGDHEPAWILQKFPESYKDEEVLRVVPKFAFPCEFDNSVVQHYSFVLTSADSKWMFGFCRHNPKSDTSFVVLSYLPWHEQFYKFLNFVSDLTRSINSDELWSFLNSVYRNPPPDFGHPLQVSLKDGVTHFVCTAPAQFQLPRIPENRNLTEYYNAVDTHNMMIIFASMLYERRIIFVSKKLYRLSACVQSANGIIYPMNWQHIFIPVLPKHLIDYLLAPMPYLIGLPESLLPNVRRNDLGEVVILNADTNTVETPFDDLESLPQDVVNRLRRQLKNRAVLLGDGVSRAFLQALVQLIGGYRDGLRFQQGQEITFNPEAFINSRPASMQPFLRKMLHLQIFQQFIEERLELLNAGLGFSDEFEMEACSYMDKTSSRLKQQYKEWTFTIKRDSTAFLRSVKNRANPAVKSAVKTVKERGRNVKTAYRGIRSKLRDPSPVQHPEPRSAPGSPTESSRVPVPTTYKRERHSTGISDTNYTKLTSPTELDDNSQYPPLDLNINLMDDLQDVIFNRGISSSKLVRSLENLSISNQTPVDKDKKELASSTNSTWYTSDDVFLATPPTLPPRKNQPPKLPAVEEANLIQLNSTSSMDDFDPLLSGKSLLSSDSETATEPKIVGLINPLYPYFTPKNQEKKDNELLSEYGINFNSFQLHSGSLNAAPSSSSENSQNFSKPPSIGGSSNFESQGTHSKMTFDWTTFD</sequence>
<dbReference type="Proteomes" id="UP001152759">
    <property type="component" value="Chromosome 10"/>
</dbReference>
<dbReference type="Pfam" id="PF03455">
    <property type="entry name" value="dDENN"/>
    <property type="match status" value="1"/>
</dbReference>
<evidence type="ECO:0000256" key="3">
    <source>
        <dbReference type="ARBA" id="ARBA00023329"/>
    </source>
</evidence>
<evidence type="ECO:0000313" key="6">
    <source>
        <dbReference type="EMBL" id="CAH0383421.1"/>
    </source>
</evidence>
<feature type="region of interest" description="Disordered" evidence="4">
    <location>
        <begin position="676"/>
        <end position="707"/>
    </location>
</feature>
<dbReference type="InterPro" id="IPR037516">
    <property type="entry name" value="Tripartite_DENN"/>
</dbReference>
<dbReference type="InterPro" id="IPR005112">
    <property type="entry name" value="dDENN_dom"/>
</dbReference>